<dbReference type="AlphaFoldDB" id="A0A6P1YCW4"/>
<proteinExistence type="predicted"/>
<keyword evidence="1" id="KW-0812">Transmembrane</keyword>
<gene>
    <name evidence="2" type="ORF">G3A45_06190</name>
</gene>
<dbReference type="EMBL" id="CP048617">
    <property type="protein sequence ID" value="QIB26917.1"/>
    <property type="molecule type" value="Genomic_DNA"/>
</dbReference>
<protein>
    <submittedName>
        <fullName evidence="2">Uncharacterized protein</fullName>
    </submittedName>
</protein>
<keyword evidence="1" id="KW-0472">Membrane</keyword>
<evidence type="ECO:0000313" key="3">
    <source>
        <dbReference type="Proteomes" id="UP000464452"/>
    </source>
</evidence>
<dbReference type="Proteomes" id="UP000464452">
    <property type="component" value="Chromosome"/>
</dbReference>
<dbReference type="KEGG" id="cazo:G3A45_06190"/>
<sequence>MTKIIEIIYILVLTLLQVFLNPIYWGIIILLYFQYKKISKMEKKY</sequence>
<evidence type="ECO:0000256" key="1">
    <source>
        <dbReference type="SAM" id="Phobius"/>
    </source>
</evidence>
<organism evidence="2 3">
    <name type="scientific">Caloranaerobacter azorensis</name>
    <dbReference type="NCBI Taxonomy" id="116090"/>
    <lineage>
        <taxon>Bacteria</taxon>
        <taxon>Bacillati</taxon>
        <taxon>Bacillota</taxon>
        <taxon>Tissierellia</taxon>
        <taxon>Tissierellales</taxon>
        <taxon>Thermohalobacteraceae</taxon>
        <taxon>Caloranaerobacter</taxon>
    </lineage>
</organism>
<dbReference type="RefSeq" id="WP_163234867.1">
    <property type="nucleotide sequence ID" value="NZ_CP048617.1"/>
</dbReference>
<accession>A0A6P1YCW4</accession>
<evidence type="ECO:0000313" key="2">
    <source>
        <dbReference type="EMBL" id="QIB26917.1"/>
    </source>
</evidence>
<feature type="transmembrane region" description="Helical" evidence="1">
    <location>
        <begin position="6"/>
        <end position="33"/>
    </location>
</feature>
<keyword evidence="1" id="KW-1133">Transmembrane helix</keyword>
<name>A0A6P1YCW4_9FIRM</name>
<reference evidence="2 3" key="1">
    <citation type="submission" date="2020-02" db="EMBL/GenBank/DDBJ databases">
        <title>Thermophilic hydrogen producing bacteria, Caloranaerobacter azorensis.</title>
        <authorList>
            <person name="Baek K."/>
        </authorList>
    </citation>
    <scope>NUCLEOTIDE SEQUENCE [LARGE SCALE GENOMIC DNA]</scope>
    <source>
        <strain evidence="2 3">T3-1</strain>
    </source>
</reference>